<evidence type="ECO:0000256" key="1">
    <source>
        <dbReference type="SAM" id="SignalP"/>
    </source>
</evidence>
<reference evidence="3 4" key="1">
    <citation type="submission" date="2024-02" db="EMBL/GenBank/DDBJ databases">
        <title>Bacterial strain from lacustrine sediment.</title>
        <authorList>
            <person name="Petit C."/>
            <person name="Fadhlaoui K."/>
        </authorList>
    </citation>
    <scope>NUCLEOTIDE SEQUENCE [LARGE SCALE GENOMIC DNA]</scope>
    <source>
        <strain evidence="3 4">IPX-CK</strain>
    </source>
</reference>
<evidence type="ECO:0000313" key="4">
    <source>
        <dbReference type="Proteomes" id="UP001451571"/>
    </source>
</evidence>
<dbReference type="Gene3D" id="2.160.20.120">
    <property type="match status" value="1"/>
</dbReference>
<keyword evidence="1" id="KW-0732">Signal</keyword>
<organism evidence="3 4">
    <name type="scientific">Kineothrix sedimenti</name>
    <dbReference type="NCBI Taxonomy" id="3123317"/>
    <lineage>
        <taxon>Bacteria</taxon>
        <taxon>Bacillati</taxon>
        <taxon>Bacillota</taxon>
        <taxon>Clostridia</taxon>
        <taxon>Lachnospirales</taxon>
        <taxon>Lachnospiraceae</taxon>
        <taxon>Kineothrix</taxon>
    </lineage>
</organism>
<keyword evidence="4" id="KW-1185">Reference proteome</keyword>
<dbReference type="PROSITE" id="PS51257">
    <property type="entry name" value="PROKAR_LIPOPROTEIN"/>
    <property type="match status" value="1"/>
</dbReference>
<name>A0ABZ3EPV5_9FIRM</name>
<dbReference type="RefSeq" id="WP_342755832.1">
    <property type="nucleotide sequence ID" value="NZ_CP146256.1"/>
</dbReference>
<sequence length="302" mass="32777">MKKAITLGMFLILNLFVFAGCSNSKSAQMTNELRFSLKGISSLTLSYDEEKITIFESDSDALVIKEYMTENKSSYYAKVTEGNESIYISEGGKPFFKDGFSRYIEVYLPESYRENLTVTSTNGDIDFSGMNLDLSMLRVDNSSGNIRLDNAVASNIHLSSTSGTLYLGNIEANQISLETTSGSVICTKLNGNVIYTSTSGSADIKSAIGSGNYKANNSGDLNVVYTEVNGDLSFFNKNDNITLTLPKNLEFEFQATTKNGSVSTNFQQDVTVNGHTTSGSVGSNPTITVKVETNNGDIEVTQ</sequence>
<dbReference type="Pfam" id="PF13349">
    <property type="entry name" value="DUF4097"/>
    <property type="match status" value="1"/>
</dbReference>
<evidence type="ECO:0000313" key="3">
    <source>
        <dbReference type="EMBL" id="XAH72213.1"/>
    </source>
</evidence>
<feature type="domain" description="DUF4097" evidence="2">
    <location>
        <begin position="40"/>
        <end position="300"/>
    </location>
</feature>
<feature type="chain" id="PRO_5045703241" evidence="1">
    <location>
        <begin position="20"/>
        <end position="302"/>
    </location>
</feature>
<dbReference type="Proteomes" id="UP001451571">
    <property type="component" value="Chromosome"/>
</dbReference>
<protein>
    <submittedName>
        <fullName evidence="3">DUF4097 family beta strand repeat-containing protein</fullName>
    </submittedName>
</protein>
<dbReference type="EMBL" id="CP146256">
    <property type="protein sequence ID" value="XAH72213.1"/>
    <property type="molecule type" value="Genomic_DNA"/>
</dbReference>
<gene>
    <name evidence="3" type="ORF">V6984_11785</name>
</gene>
<accession>A0ABZ3EPV5</accession>
<dbReference type="InterPro" id="IPR025164">
    <property type="entry name" value="Toastrack_DUF4097"/>
</dbReference>
<evidence type="ECO:0000259" key="2">
    <source>
        <dbReference type="Pfam" id="PF13349"/>
    </source>
</evidence>
<proteinExistence type="predicted"/>
<feature type="signal peptide" evidence="1">
    <location>
        <begin position="1"/>
        <end position="19"/>
    </location>
</feature>